<dbReference type="Pfam" id="PF20099">
    <property type="entry name" value="DUF6489"/>
    <property type="match status" value="1"/>
</dbReference>
<evidence type="ECO:0000313" key="1">
    <source>
        <dbReference type="EMBL" id="RDD63572.1"/>
    </source>
</evidence>
<dbReference type="Proteomes" id="UP000253941">
    <property type="component" value="Unassembled WGS sequence"/>
</dbReference>
<keyword evidence="2" id="KW-1185">Reference proteome</keyword>
<dbReference type="EMBL" id="QPMH01000002">
    <property type="protein sequence ID" value="RDD63572.1"/>
    <property type="molecule type" value="Genomic_DNA"/>
</dbReference>
<dbReference type="AlphaFoldDB" id="A0A369TFH3"/>
<organism evidence="1 2">
    <name type="scientific">Ferruginivarius sediminum</name>
    <dbReference type="NCBI Taxonomy" id="2661937"/>
    <lineage>
        <taxon>Bacteria</taxon>
        <taxon>Pseudomonadati</taxon>
        <taxon>Pseudomonadota</taxon>
        <taxon>Alphaproteobacteria</taxon>
        <taxon>Rhodospirillales</taxon>
        <taxon>Rhodospirillaceae</taxon>
        <taxon>Ferruginivarius</taxon>
    </lineage>
</organism>
<name>A0A369TFH3_9PROT</name>
<evidence type="ECO:0000313" key="2">
    <source>
        <dbReference type="Proteomes" id="UP000253941"/>
    </source>
</evidence>
<sequence length="91" mass="10276">MKIRVDVECTPEEARRFLGLPDVTGLNEAVTNSLQQRIDEAIQTMDTDTLLRTWLPAGTETWRQMQESFWKHLASVAQEKTGRGGKGEGNE</sequence>
<dbReference type="RefSeq" id="WP_114580827.1">
    <property type="nucleotide sequence ID" value="NZ_QPMH01000002.1"/>
</dbReference>
<reference evidence="1 2" key="1">
    <citation type="submission" date="2018-07" db="EMBL/GenBank/DDBJ databases">
        <title>Venubactetium sediminum gen. nov., sp. nov., isolated from a marine solar saltern.</title>
        <authorList>
            <person name="Wang S."/>
        </authorList>
    </citation>
    <scope>NUCLEOTIDE SEQUENCE [LARGE SCALE GENOMIC DNA]</scope>
    <source>
        <strain evidence="1 2">WD2A32</strain>
    </source>
</reference>
<proteinExistence type="predicted"/>
<gene>
    <name evidence="1" type="ORF">DRB17_02070</name>
</gene>
<accession>A0A369TFH3</accession>
<protein>
    <recommendedName>
        <fullName evidence="3">Ribosomal protein S1</fullName>
    </recommendedName>
</protein>
<comment type="caution">
    <text evidence="1">The sequence shown here is derived from an EMBL/GenBank/DDBJ whole genome shotgun (WGS) entry which is preliminary data.</text>
</comment>
<evidence type="ECO:0008006" key="3">
    <source>
        <dbReference type="Google" id="ProtNLM"/>
    </source>
</evidence>
<dbReference type="InterPro" id="IPR045502">
    <property type="entry name" value="DUF6489"/>
</dbReference>